<evidence type="ECO:0000313" key="1">
    <source>
        <dbReference type="EMBL" id="OGF41301.1"/>
    </source>
</evidence>
<evidence type="ECO:0000313" key="2">
    <source>
        <dbReference type="Proteomes" id="UP000177579"/>
    </source>
</evidence>
<sequence>MKWKFLFIFFAIPFLLVGCAEKTSFKKGDIKDDFCGAHLNFQYCKCAFHNEYCDNIGMSKSAAKDYVYEQYDKWVAEEFEKFENNCQNTNGVIKSKKCVKCGEGEMVNDGRCVSVANNEKGEEGENIDEANEDNNKEEGGGCKYDSDCDSICEGDVMWKMGCNARSNICEKTFDTDCVTDMESFGELSFSKICNNGECTRNTKEIEKTKADLIREKEIWSQTLKDINSSRDNIREAMMEANKNCINGIADMTNVAIIEFSTRIASVLAGGIPDIAAMTASAAEKAGGLLEKHVENLAGAAVDYAGEALNRLYNYQSGEPQEEERKLKPHEYIKLNCDLYNYFKEVQAESDIDLDIVLENAREVDSLLQVLP</sequence>
<dbReference type="PROSITE" id="PS51257">
    <property type="entry name" value="PROKAR_LIPOPROTEIN"/>
    <property type="match status" value="1"/>
</dbReference>
<dbReference type="AlphaFoldDB" id="A0A1F5TRS3"/>
<name>A0A1F5TRS3_9BACT</name>
<evidence type="ECO:0008006" key="3">
    <source>
        <dbReference type="Google" id="ProtNLM"/>
    </source>
</evidence>
<protein>
    <recommendedName>
        <fullName evidence="3">Lipoprotein</fullName>
    </recommendedName>
</protein>
<dbReference type="EMBL" id="MFGO01000011">
    <property type="protein sequence ID" value="OGF41301.1"/>
    <property type="molecule type" value="Genomic_DNA"/>
</dbReference>
<comment type="caution">
    <text evidence="1">The sequence shown here is derived from an EMBL/GenBank/DDBJ whole genome shotgun (WGS) entry which is preliminary data.</text>
</comment>
<gene>
    <name evidence="1" type="ORF">A2531_00365</name>
</gene>
<organism evidence="1 2">
    <name type="scientific">Candidatus Falkowbacteria bacterium RIFOXYD2_FULL_34_120</name>
    <dbReference type="NCBI Taxonomy" id="1798007"/>
    <lineage>
        <taxon>Bacteria</taxon>
        <taxon>Candidatus Falkowiibacteriota</taxon>
    </lineage>
</organism>
<proteinExistence type="predicted"/>
<accession>A0A1F5TRS3</accession>
<reference evidence="1 2" key="1">
    <citation type="journal article" date="2016" name="Nat. Commun.">
        <title>Thousands of microbial genomes shed light on interconnected biogeochemical processes in an aquifer system.</title>
        <authorList>
            <person name="Anantharaman K."/>
            <person name="Brown C.T."/>
            <person name="Hug L.A."/>
            <person name="Sharon I."/>
            <person name="Castelle C.J."/>
            <person name="Probst A.J."/>
            <person name="Thomas B.C."/>
            <person name="Singh A."/>
            <person name="Wilkins M.J."/>
            <person name="Karaoz U."/>
            <person name="Brodie E.L."/>
            <person name="Williams K.H."/>
            <person name="Hubbard S.S."/>
            <person name="Banfield J.F."/>
        </authorList>
    </citation>
    <scope>NUCLEOTIDE SEQUENCE [LARGE SCALE GENOMIC DNA]</scope>
</reference>
<dbReference type="Proteomes" id="UP000177579">
    <property type="component" value="Unassembled WGS sequence"/>
</dbReference>